<dbReference type="EC" id="3.1.3.84" evidence="3"/>
<evidence type="ECO:0000259" key="8">
    <source>
        <dbReference type="Pfam" id="PF01661"/>
    </source>
</evidence>
<evidence type="ECO:0000256" key="6">
    <source>
        <dbReference type="ARBA" id="ARBA00034427"/>
    </source>
</evidence>
<evidence type="ECO:0000313" key="9">
    <source>
        <dbReference type="EMBL" id="KAJ4352414.1"/>
    </source>
</evidence>
<evidence type="ECO:0000256" key="1">
    <source>
        <dbReference type="ARBA" id="ARBA00002432"/>
    </source>
</evidence>
<dbReference type="PANTHER" id="PTHR12521:SF0">
    <property type="entry name" value="ADP-RIBOSE GLYCOHYDROLASE OARD1"/>
    <property type="match status" value="1"/>
</dbReference>
<protein>
    <recommendedName>
        <fullName evidence="4">ADP-ribose 1''-phosphate phosphatase</fullName>
        <ecNumber evidence="3">3.1.3.84</ecNumber>
    </recommendedName>
</protein>
<evidence type="ECO:0000313" key="10">
    <source>
        <dbReference type="Proteomes" id="UP001140513"/>
    </source>
</evidence>
<dbReference type="GO" id="GO:0004721">
    <property type="term" value="F:phosphoprotein phosphatase activity"/>
    <property type="evidence" value="ECO:0007669"/>
    <property type="project" value="UniProtKB-KW"/>
</dbReference>
<dbReference type="GeneID" id="80911292"/>
<evidence type="ECO:0000256" key="3">
    <source>
        <dbReference type="ARBA" id="ARBA00012983"/>
    </source>
</evidence>
<feature type="domain" description="Macro" evidence="8">
    <location>
        <begin position="100"/>
        <end position="228"/>
    </location>
</feature>
<feature type="region of interest" description="Disordered" evidence="7">
    <location>
        <begin position="1"/>
        <end position="77"/>
    </location>
</feature>
<name>A0A9W8XJQ5_9PLEO</name>
<dbReference type="InterPro" id="IPR050892">
    <property type="entry name" value="ADP-ribose_metab_enzymes"/>
</dbReference>
<keyword evidence="5" id="KW-0904">Protein phosphatase</keyword>
<dbReference type="Pfam" id="PF01661">
    <property type="entry name" value="Macro"/>
    <property type="match status" value="1"/>
</dbReference>
<comment type="catalytic activity">
    <reaction evidence="6">
        <text>ADP-alpha-D-ribose 1''-phosphate + H2O = ADP-D-ribose + phosphate</text>
        <dbReference type="Rhea" id="RHEA:25029"/>
        <dbReference type="ChEBI" id="CHEBI:15377"/>
        <dbReference type="ChEBI" id="CHEBI:43474"/>
        <dbReference type="ChEBI" id="CHEBI:57967"/>
        <dbReference type="ChEBI" id="CHEBI:58753"/>
        <dbReference type="EC" id="3.1.3.84"/>
    </reaction>
</comment>
<dbReference type="PANTHER" id="PTHR12521">
    <property type="entry name" value="PROTEIN C6ORF130"/>
    <property type="match status" value="1"/>
</dbReference>
<keyword evidence="10" id="KW-1185">Reference proteome</keyword>
<proteinExistence type="inferred from homology"/>
<evidence type="ECO:0000256" key="4">
    <source>
        <dbReference type="ARBA" id="ARBA00019744"/>
    </source>
</evidence>
<feature type="compositionally biased region" description="Basic and acidic residues" evidence="7">
    <location>
        <begin position="42"/>
        <end position="77"/>
    </location>
</feature>
<evidence type="ECO:0000256" key="7">
    <source>
        <dbReference type="SAM" id="MobiDB-lite"/>
    </source>
</evidence>
<organism evidence="9 10">
    <name type="scientific">Didymosphaeria variabile</name>
    <dbReference type="NCBI Taxonomy" id="1932322"/>
    <lineage>
        <taxon>Eukaryota</taxon>
        <taxon>Fungi</taxon>
        <taxon>Dikarya</taxon>
        <taxon>Ascomycota</taxon>
        <taxon>Pezizomycotina</taxon>
        <taxon>Dothideomycetes</taxon>
        <taxon>Pleosporomycetidae</taxon>
        <taxon>Pleosporales</taxon>
        <taxon>Massarineae</taxon>
        <taxon>Didymosphaeriaceae</taxon>
        <taxon>Didymosphaeria</taxon>
    </lineage>
</organism>
<dbReference type="InterPro" id="IPR002589">
    <property type="entry name" value="Macro_dom"/>
</dbReference>
<dbReference type="SUPFAM" id="SSF52949">
    <property type="entry name" value="Macro domain-like"/>
    <property type="match status" value="1"/>
</dbReference>
<reference evidence="9" key="1">
    <citation type="submission" date="2022-10" db="EMBL/GenBank/DDBJ databases">
        <title>Tapping the CABI collections for fungal endophytes: first genome assemblies for Collariella, Neodidymelliopsis, Ascochyta clinopodiicola, Didymella pomorum, Didymosphaeria variabile, Neocosmospora piperis and Neocucurbitaria cava.</title>
        <authorList>
            <person name="Hill R."/>
        </authorList>
    </citation>
    <scope>NUCLEOTIDE SEQUENCE</scope>
    <source>
        <strain evidence="9">IMI 356815</strain>
    </source>
</reference>
<dbReference type="InterPro" id="IPR043472">
    <property type="entry name" value="Macro_dom-like"/>
</dbReference>
<dbReference type="Gene3D" id="3.40.220.10">
    <property type="entry name" value="Leucine Aminopeptidase, subunit E, domain 1"/>
    <property type="match status" value="1"/>
</dbReference>
<dbReference type="CDD" id="cd02901">
    <property type="entry name" value="Macro_Poa1p-like"/>
    <property type="match status" value="1"/>
</dbReference>
<evidence type="ECO:0000256" key="5">
    <source>
        <dbReference type="ARBA" id="ARBA00022912"/>
    </source>
</evidence>
<dbReference type="AlphaFoldDB" id="A0A9W8XJQ5"/>
<sequence length="262" mass="28798">MTDDADAAAQTDATGQIPNIGKGPAREDSKTVSSRTSFEDIPSDKTSNERTSPKAGAKGKEKAKVTDDEQHNDNSTKDAASRLEEHVGDLFSAPDNSVLIHACNTQGVWGAGIAKEFHKRYPKAFKEYERHCLSAHHPKQNPVRVGTCLLIGPREVKPGAPKHWIGCLFTSAGHGRKKDPSPMILQNTVPAFKDLLDKLSREPQLTEIRMCQINSVLFEVPWKATRKVLQKVLAADAGHRKVHVYSLPAAPKGSIRSFVREH</sequence>
<comment type="function">
    <text evidence="1">Highly specific phosphatase involved in the metabolism of ADP-ribose 1''-phosphate (Appr1p) which is produced as a consequence of tRNA splicing.</text>
</comment>
<accession>A0A9W8XJQ5</accession>
<comment type="similarity">
    <text evidence="2">Belongs to the POA1 family.</text>
</comment>
<comment type="caution">
    <text evidence="9">The sequence shown here is derived from an EMBL/GenBank/DDBJ whole genome shotgun (WGS) entry which is preliminary data.</text>
</comment>
<dbReference type="EMBL" id="JAPEUX010000005">
    <property type="protein sequence ID" value="KAJ4352414.1"/>
    <property type="molecule type" value="Genomic_DNA"/>
</dbReference>
<keyword evidence="9" id="KW-0378">Hydrolase</keyword>
<dbReference type="OrthoDB" id="2155246at2759"/>
<dbReference type="Proteomes" id="UP001140513">
    <property type="component" value="Unassembled WGS sequence"/>
</dbReference>
<evidence type="ECO:0000256" key="2">
    <source>
        <dbReference type="ARBA" id="ARBA00006575"/>
    </source>
</evidence>
<dbReference type="RefSeq" id="XP_056070770.1">
    <property type="nucleotide sequence ID" value="XM_056216523.1"/>
</dbReference>
<gene>
    <name evidence="9" type="primary">POA1</name>
    <name evidence="9" type="ORF">N0V89_007762</name>
</gene>
<dbReference type="GO" id="GO:0140291">
    <property type="term" value="P:peptidyl-glutamate ADP-deribosylation"/>
    <property type="evidence" value="ECO:0007669"/>
    <property type="project" value="TreeGrafter"/>
</dbReference>